<comment type="caution">
    <text evidence="1">The sequence shown here is derived from an EMBL/GenBank/DDBJ whole genome shotgun (WGS) entry which is preliminary data.</text>
</comment>
<accession>A0AAW9HKA8</accession>
<dbReference type="EMBL" id="JAWNFV010000006">
    <property type="protein sequence ID" value="MDY5140486.1"/>
    <property type="molecule type" value="Genomic_DNA"/>
</dbReference>
<name>A0AAW9HKA8_9ACTO</name>
<dbReference type="RefSeq" id="WP_101595061.1">
    <property type="nucleotide sequence ID" value="NZ_CAUPFC010000002.1"/>
</dbReference>
<sequence length="221" mass="25344">MQRPDVLSEKVQQFAGDLIGVARLFDDDFTFVTDEATAYRQSTQRIQGTAGIQLDHMRLYLELDYSLFLSHLEQFLTVGQSSFTLRLHSKKSEPTIRWDYIRQPRSADVPSSHVQIHAHRDIWTHAMVDGGLSARARKRANLKGRTPPISDLHIPLGSKRFRPCAEDILLFILHEFGAHCKPGTEKILLERRSDWERIQARAVVREHPEEAISVLKELGLI</sequence>
<dbReference type="GeneID" id="92814035"/>
<organism evidence="1 2">
    <name type="scientific">Actinotignum timonense</name>
    <dbReference type="NCBI Taxonomy" id="1870995"/>
    <lineage>
        <taxon>Bacteria</taxon>
        <taxon>Bacillati</taxon>
        <taxon>Actinomycetota</taxon>
        <taxon>Actinomycetes</taxon>
        <taxon>Actinomycetales</taxon>
        <taxon>Actinomycetaceae</taxon>
        <taxon>Actinotignum</taxon>
    </lineage>
</organism>
<evidence type="ECO:0000313" key="2">
    <source>
        <dbReference type="Proteomes" id="UP001288320"/>
    </source>
</evidence>
<gene>
    <name evidence="1" type="ORF">R6G74_04050</name>
</gene>
<dbReference type="AlphaFoldDB" id="A0AAW9HKA8"/>
<evidence type="ECO:0000313" key="1">
    <source>
        <dbReference type="EMBL" id="MDY5140486.1"/>
    </source>
</evidence>
<proteinExistence type="predicted"/>
<reference evidence="1" key="1">
    <citation type="submission" date="2023-10" db="EMBL/GenBank/DDBJ databases">
        <title>Whole Genome based description of the genera Actinobaculum and Actinotignum reveals a complex phylogenetic relationship within the species included in the genus Actinotignum.</title>
        <authorList>
            <person name="Jensen C.S."/>
            <person name="Dargis R."/>
            <person name="Kemp M."/>
            <person name="Christensen J.J."/>
        </authorList>
    </citation>
    <scope>NUCLEOTIDE SEQUENCE</scope>
    <source>
        <strain evidence="1">SLA_B245</strain>
    </source>
</reference>
<dbReference type="Proteomes" id="UP001288320">
    <property type="component" value="Unassembled WGS sequence"/>
</dbReference>
<protein>
    <submittedName>
        <fullName evidence="1">Uncharacterized protein</fullName>
    </submittedName>
</protein>